<dbReference type="GO" id="GO:0004623">
    <property type="term" value="F:phospholipase A2 activity"/>
    <property type="evidence" value="ECO:0007669"/>
    <property type="project" value="InterPro"/>
</dbReference>
<feature type="domain" description="Phospholipase A2-like central" evidence="1">
    <location>
        <begin position="29"/>
        <end position="130"/>
    </location>
</feature>
<dbReference type="Gene3D" id="1.20.90.10">
    <property type="entry name" value="Phospholipase A2 domain"/>
    <property type="match status" value="1"/>
</dbReference>
<dbReference type="GO" id="GO:0006644">
    <property type="term" value="P:phospholipid metabolic process"/>
    <property type="evidence" value="ECO:0007669"/>
    <property type="project" value="InterPro"/>
</dbReference>
<name>E4WZT7_OIKDI</name>
<protein>
    <recommendedName>
        <fullName evidence="1">Phospholipase A2-like central domain-containing protein</fullName>
    </recommendedName>
</protein>
<evidence type="ECO:0000259" key="1">
    <source>
        <dbReference type="Pfam" id="PF00068"/>
    </source>
</evidence>
<dbReference type="AlphaFoldDB" id="E4WZT7"/>
<proteinExistence type="predicted"/>
<dbReference type="OrthoDB" id="10388892at2759"/>
<dbReference type="Proteomes" id="UP000001307">
    <property type="component" value="Unassembled WGS sequence"/>
</dbReference>
<dbReference type="Pfam" id="PF00068">
    <property type="entry name" value="Phospholip_A2_1"/>
    <property type="match status" value="1"/>
</dbReference>
<organism evidence="2 3">
    <name type="scientific">Oikopleura dioica</name>
    <name type="common">Tunicate</name>
    <dbReference type="NCBI Taxonomy" id="34765"/>
    <lineage>
        <taxon>Eukaryota</taxon>
        <taxon>Metazoa</taxon>
        <taxon>Chordata</taxon>
        <taxon>Tunicata</taxon>
        <taxon>Appendicularia</taxon>
        <taxon>Copelata</taxon>
        <taxon>Oikopleuridae</taxon>
        <taxon>Oikopleura</taxon>
    </lineage>
</organism>
<dbReference type="SUPFAM" id="SSF48619">
    <property type="entry name" value="Phospholipase A2, PLA2"/>
    <property type="match status" value="1"/>
</dbReference>
<dbReference type="GO" id="GO:0050482">
    <property type="term" value="P:arachidonate secretion"/>
    <property type="evidence" value="ECO:0007669"/>
    <property type="project" value="InterPro"/>
</dbReference>
<sequence>MMLYMQGEFRRKKNPQLSLEFDAKLAEIEEKYTSYGCYCWIDGVDAGVIGGGRPVDVVDHHCKELYRCYKCVNSDYNANYTDISYSIDFTVKQVGDKTRRNLECDGNVKQDASNICECDKRFAENISKEAQSCKKGAPDDEKFGSRCVDETYRTINGGGSFFPNTMCNKEKKDVHRDQCCGLYPDRNPYSIKEKDCCERKTILDPETELKEYFIVAKGNCDADNGERVVISEAGNPHIYVDVTEN</sequence>
<dbReference type="EMBL" id="FN653019">
    <property type="protein sequence ID" value="CBY22683.1"/>
    <property type="molecule type" value="Genomic_DNA"/>
</dbReference>
<gene>
    <name evidence="2" type="ORF">GSOID_T00013452001</name>
</gene>
<keyword evidence="3" id="KW-1185">Reference proteome</keyword>
<evidence type="ECO:0000313" key="2">
    <source>
        <dbReference type="EMBL" id="CBY22683.1"/>
    </source>
</evidence>
<dbReference type="InterPro" id="IPR016090">
    <property type="entry name" value="PLA2-like_dom"/>
</dbReference>
<accession>E4WZT7</accession>
<dbReference type="InParanoid" id="E4WZT7"/>
<dbReference type="InterPro" id="IPR036444">
    <property type="entry name" value="PLipase_A2_dom_sf"/>
</dbReference>
<reference evidence="2 3" key="1">
    <citation type="journal article" date="2010" name="Science">
        <title>Plasticity of animal genome architecture unmasked by rapid evolution of a pelagic tunicate.</title>
        <authorList>
            <person name="Denoeud F."/>
            <person name="Henriet S."/>
            <person name="Mungpakdee S."/>
            <person name="Aury J.M."/>
            <person name="Da Silva C."/>
            <person name="Brinkmann H."/>
            <person name="Mikhaleva J."/>
            <person name="Olsen L.C."/>
            <person name="Jubin C."/>
            <person name="Canestro C."/>
            <person name="Bouquet J.M."/>
            <person name="Danks G."/>
            <person name="Poulain J."/>
            <person name="Campsteijn C."/>
            <person name="Adamski M."/>
            <person name="Cross I."/>
            <person name="Yadetie F."/>
            <person name="Muffato M."/>
            <person name="Louis A."/>
            <person name="Butcher S."/>
            <person name="Tsagkogeorga G."/>
            <person name="Konrad A."/>
            <person name="Singh S."/>
            <person name="Jensen M.F."/>
            <person name="Cong E.H."/>
            <person name="Eikeseth-Otteraa H."/>
            <person name="Noel B."/>
            <person name="Anthouard V."/>
            <person name="Porcel B.M."/>
            <person name="Kachouri-Lafond R."/>
            <person name="Nishino A."/>
            <person name="Ugolini M."/>
            <person name="Chourrout P."/>
            <person name="Nishida H."/>
            <person name="Aasland R."/>
            <person name="Huzurbazar S."/>
            <person name="Westhof E."/>
            <person name="Delsuc F."/>
            <person name="Lehrach H."/>
            <person name="Reinhardt R."/>
            <person name="Weissenbach J."/>
            <person name="Roy S.W."/>
            <person name="Artiguenave F."/>
            <person name="Postlethwait J.H."/>
            <person name="Manak J.R."/>
            <person name="Thompson E.M."/>
            <person name="Jaillon O."/>
            <person name="Du Pasquier L."/>
            <person name="Boudinot P."/>
            <person name="Liberles D.A."/>
            <person name="Volff J.N."/>
            <person name="Philippe H."/>
            <person name="Lenhard B."/>
            <person name="Roest Crollius H."/>
            <person name="Wincker P."/>
            <person name="Chourrout D."/>
        </authorList>
    </citation>
    <scope>NUCLEOTIDE SEQUENCE [LARGE SCALE GENOMIC DNA]</scope>
</reference>
<evidence type="ECO:0000313" key="3">
    <source>
        <dbReference type="Proteomes" id="UP000001307"/>
    </source>
</evidence>